<dbReference type="Proteomes" id="UP000466997">
    <property type="component" value="Chromosome"/>
</dbReference>
<evidence type="ECO:0000313" key="1">
    <source>
        <dbReference type="EMBL" id="BBX12140.1"/>
    </source>
</evidence>
<gene>
    <name evidence="1" type="ORF">MNVM_12210</name>
</gene>
<dbReference type="KEGG" id="mnm:MNVM_12210"/>
<dbReference type="RefSeq" id="WP_193465980.1">
    <property type="nucleotide sequence ID" value="NZ_AP022562.1"/>
</dbReference>
<reference evidence="1 2" key="1">
    <citation type="journal article" date="2019" name="Emerg. Microbes Infect.">
        <title>Comprehensive subspecies identification of 175 nontuberculous mycobacteria species based on 7547 genomic profiles.</title>
        <authorList>
            <person name="Matsumoto Y."/>
            <person name="Kinjo T."/>
            <person name="Motooka D."/>
            <person name="Nabeya D."/>
            <person name="Jung N."/>
            <person name="Uechi K."/>
            <person name="Horii T."/>
            <person name="Iida T."/>
            <person name="Fujita J."/>
            <person name="Nakamura S."/>
        </authorList>
    </citation>
    <scope>NUCLEOTIDE SEQUENCE [LARGE SCALE GENOMIC DNA]</scope>
    <source>
        <strain evidence="1 2">JCM 6391</strain>
    </source>
</reference>
<protein>
    <submittedName>
        <fullName evidence="1">Uncharacterized protein</fullName>
    </submittedName>
</protein>
<dbReference type="AlphaFoldDB" id="A0A7I7JK51"/>
<sequence>MHFAWPTYRNPWECDVVSVVFDGADRPDAINPDHLRIDAHETDWNVIEVAMRVSTGESVPSGIDGVAAHVLVACRTTQLRRAYPLIADGEDGRFAGTVSIPRTVLGGKAEITVEVVGAFENRRRAIGCSLPWSIIVDRAEAPPRPGIPPLPTVWVDFAATDAPLPARRYTGSHAYVDVTACPPVLYLNRGVEGLQQLILSDTAKRERRRWRDMLGASIARYVANSLFRTAVEQVIPGEDEMGAQGPDGRIFRDVCEAVAAELPDTETVDDLYDLIASLPGNPGRSAEFWADVDLALDRMTSVSTTIAQICEEVRRV</sequence>
<keyword evidence="2" id="KW-1185">Reference proteome</keyword>
<accession>A0A7I7JK51</accession>
<evidence type="ECO:0000313" key="2">
    <source>
        <dbReference type="Proteomes" id="UP000466997"/>
    </source>
</evidence>
<name>A0A7I7JK51_9MYCO</name>
<proteinExistence type="predicted"/>
<organism evidence="1 2">
    <name type="scientific">Mycobacterium novum</name>
    <dbReference type="NCBI Taxonomy" id="2492438"/>
    <lineage>
        <taxon>Bacteria</taxon>
        <taxon>Bacillati</taxon>
        <taxon>Actinomycetota</taxon>
        <taxon>Actinomycetes</taxon>
        <taxon>Mycobacteriales</taxon>
        <taxon>Mycobacteriaceae</taxon>
        <taxon>Mycobacterium</taxon>
    </lineage>
</organism>
<dbReference type="EMBL" id="AP022562">
    <property type="protein sequence ID" value="BBX12140.1"/>
    <property type="molecule type" value="Genomic_DNA"/>
</dbReference>